<evidence type="ECO:0000256" key="3">
    <source>
        <dbReference type="PROSITE-ProRule" id="PRU00284"/>
    </source>
</evidence>
<evidence type="ECO:0000256" key="2">
    <source>
        <dbReference type="ARBA" id="ARBA00029447"/>
    </source>
</evidence>
<dbReference type="EMBL" id="CP028519">
    <property type="protein sequence ID" value="AVY95968.1"/>
    <property type="molecule type" value="Genomic_DNA"/>
</dbReference>
<accession>A0A2S0PF12</accession>
<gene>
    <name evidence="7" type="ORF">DAI18_04715</name>
</gene>
<dbReference type="GO" id="GO:0016020">
    <property type="term" value="C:membrane"/>
    <property type="evidence" value="ECO:0007669"/>
    <property type="project" value="InterPro"/>
</dbReference>
<dbReference type="PANTHER" id="PTHR32089:SF112">
    <property type="entry name" value="LYSOZYME-LIKE PROTEIN-RELATED"/>
    <property type="match status" value="1"/>
</dbReference>
<dbReference type="PROSITE" id="PS50111">
    <property type="entry name" value="CHEMOTAXIS_TRANSDUC_2"/>
    <property type="match status" value="1"/>
</dbReference>
<proteinExistence type="inferred from homology"/>
<dbReference type="InterPro" id="IPR004089">
    <property type="entry name" value="MCPsignal_dom"/>
</dbReference>
<evidence type="ECO:0000256" key="4">
    <source>
        <dbReference type="SAM" id="Phobius"/>
    </source>
</evidence>
<comment type="similarity">
    <text evidence="2">Belongs to the methyl-accepting chemotaxis (MCP) protein family.</text>
</comment>
<dbReference type="STRING" id="1122240.GCA_000620105_00684"/>
<dbReference type="OrthoDB" id="2489132at2"/>
<evidence type="ECO:0000313" key="8">
    <source>
        <dbReference type="Proteomes" id="UP000244173"/>
    </source>
</evidence>
<feature type="transmembrane region" description="Helical" evidence="4">
    <location>
        <begin position="331"/>
        <end position="351"/>
    </location>
</feature>
<dbReference type="PROSITE" id="PS50885">
    <property type="entry name" value="HAMP"/>
    <property type="match status" value="1"/>
</dbReference>
<feature type="domain" description="HAMP" evidence="6">
    <location>
        <begin position="381"/>
        <end position="437"/>
    </location>
</feature>
<feature type="transmembrane region" description="Helical" evidence="4">
    <location>
        <begin position="357"/>
        <end position="379"/>
    </location>
</feature>
<evidence type="ECO:0000313" key="7">
    <source>
        <dbReference type="EMBL" id="AVY95968.1"/>
    </source>
</evidence>
<dbReference type="AlphaFoldDB" id="A0A2S0PF12"/>
<dbReference type="PANTHER" id="PTHR32089">
    <property type="entry name" value="METHYL-ACCEPTING CHEMOTAXIS PROTEIN MCPB"/>
    <property type="match status" value="1"/>
</dbReference>
<evidence type="ECO:0000259" key="5">
    <source>
        <dbReference type="PROSITE" id="PS50111"/>
    </source>
</evidence>
<keyword evidence="1 3" id="KW-0807">Transducer</keyword>
<sequence>MALSASERRWLPWSGRTGKLAMRHACWLNRDRCPAIESTFDAFSRTRVALLTQWTEQLWQYLDGAAERLASLPPASCADTLSSQLAELSDVTELFLLGADNCVLASSAPGRTGRSGPNAQALEQGLGRPFLYGPYCDADTVALGPRSSRFHDEVTLLFLRPVQRDGECIGCLCARVPNDVLGDLIQREAGHIFHESGDNYLFMVESRFDPAIAPGTALSRSRFEDRTFSSGDNLKDGVRTAYGTVMVREHTEFELVFNDPATGRLHPGVRETIRNGQNLFVAYPGYADYRHIPVIGKGMVFQLPGSPDRWGMMCEADLEEVYRYRSISFQLMCGFILVQALLAIIGLAVQAQWSPSVWGMALVHGVLLLFGAIGFRQVIARPLALRLKDTIGMVRNLAEGDGDLTLRIDRSRLKADETGGMAQWVNSLIDHLDTTIGQVVRVSHVLEHHNRAMEAHNTAAVVAAGQVFSTVERTRDGIAQQLLALDEASRDAGQMETAMAQQREAARLQLAAVSERTLHIRETVGESARTIVALGDSTREIGLVVELIQGIANQTNLLALNAAIEAARAGESGRGFAVVADEVRKLAERTSQSTHEIGSMIERVQGQAQNAVDTMQVGMENLEEGLALAEASAGENAEVRQIVGTLLSTIDQLTESGRAHAGETGMIGTVAGSMQKAQYSLTVSAAQTRHTIGWLALLAGRFRVSAAGR</sequence>
<organism evidence="7 8">
    <name type="scientific">Microvirgula aerodenitrificans</name>
    <dbReference type="NCBI Taxonomy" id="57480"/>
    <lineage>
        <taxon>Bacteria</taxon>
        <taxon>Pseudomonadati</taxon>
        <taxon>Pseudomonadota</taxon>
        <taxon>Betaproteobacteria</taxon>
        <taxon>Neisseriales</taxon>
        <taxon>Aquaspirillaceae</taxon>
        <taxon>Microvirgula</taxon>
    </lineage>
</organism>
<reference evidence="7 8" key="1">
    <citation type="submission" date="2018-04" db="EMBL/GenBank/DDBJ databases">
        <title>Denitrifier Microvirgula.</title>
        <authorList>
            <person name="Anderson E."/>
            <person name="Jang J."/>
            <person name="Ishii S."/>
        </authorList>
    </citation>
    <scope>NUCLEOTIDE SEQUENCE [LARGE SCALE GENOMIC DNA]</scope>
    <source>
        <strain evidence="7 8">BE2.4</strain>
    </source>
</reference>
<dbReference type="SUPFAM" id="SSF58104">
    <property type="entry name" value="Methyl-accepting chemotaxis protein (MCP) signaling domain"/>
    <property type="match status" value="1"/>
</dbReference>
<dbReference type="SMART" id="SM00283">
    <property type="entry name" value="MA"/>
    <property type="match status" value="1"/>
</dbReference>
<dbReference type="Proteomes" id="UP000244173">
    <property type="component" value="Chromosome"/>
</dbReference>
<protein>
    <submittedName>
        <fullName evidence="7">Methyl-accepting chemotaxis protein</fullName>
    </submittedName>
</protein>
<dbReference type="Gene3D" id="1.10.287.950">
    <property type="entry name" value="Methyl-accepting chemotaxis protein"/>
    <property type="match status" value="1"/>
</dbReference>
<keyword evidence="8" id="KW-1185">Reference proteome</keyword>
<keyword evidence="4" id="KW-1133">Transmembrane helix</keyword>
<keyword evidence="4" id="KW-0812">Transmembrane</keyword>
<dbReference type="CDD" id="cd11386">
    <property type="entry name" value="MCP_signal"/>
    <property type="match status" value="1"/>
</dbReference>
<dbReference type="GO" id="GO:0007165">
    <property type="term" value="P:signal transduction"/>
    <property type="evidence" value="ECO:0007669"/>
    <property type="project" value="UniProtKB-KW"/>
</dbReference>
<name>A0A2S0PF12_9NEIS</name>
<keyword evidence="4" id="KW-0472">Membrane</keyword>
<evidence type="ECO:0000259" key="6">
    <source>
        <dbReference type="PROSITE" id="PS50885"/>
    </source>
</evidence>
<feature type="domain" description="Methyl-accepting transducer" evidence="5">
    <location>
        <begin position="449"/>
        <end position="675"/>
    </location>
</feature>
<evidence type="ECO:0000256" key="1">
    <source>
        <dbReference type="ARBA" id="ARBA00023224"/>
    </source>
</evidence>
<dbReference type="Pfam" id="PF00015">
    <property type="entry name" value="MCPsignal"/>
    <property type="match status" value="1"/>
</dbReference>
<dbReference type="InterPro" id="IPR003660">
    <property type="entry name" value="HAMP_dom"/>
</dbReference>
<dbReference type="KEGG" id="maer:DAI18_04715"/>